<dbReference type="EMBL" id="GBRH01279369">
    <property type="protein sequence ID" value="JAD18526.1"/>
    <property type="molecule type" value="Transcribed_RNA"/>
</dbReference>
<reference evidence="1" key="1">
    <citation type="submission" date="2014-09" db="EMBL/GenBank/DDBJ databases">
        <authorList>
            <person name="Magalhaes I.L.F."/>
            <person name="Oliveira U."/>
            <person name="Santos F.R."/>
            <person name="Vidigal T.H.D.A."/>
            <person name="Brescovit A.D."/>
            <person name="Santos A.J."/>
        </authorList>
    </citation>
    <scope>NUCLEOTIDE SEQUENCE</scope>
    <source>
        <tissue evidence="1">Shoot tissue taken approximately 20 cm above the soil surface</tissue>
    </source>
</reference>
<evidence type="ECO:0000313" key="1">
    <source>
        <dbReference type="EMBL" id="JAD18526.1"/>
    </source>
</evidence>
<protein>
    <submittedName>
        <fullName evidence="1">Uncharacterized protein</fullName>
    </submittedName>
</protein>
<organism evidence="1">
    <name type="scientific">Arundo donax</name>
    <name type="common">Giant reed</name>
    <name type="synonym">Donax arundinaceus</name>
    <dbReference type="NCBI Taxonomy" id="35708"/>
    <lineage>
        <taxon>Eukaryota</taxon>
        <taxon>Viridiplantae</taxon>
        <taxon>Streptophyta</taxon>
        <taxon>Embryophyta</taxon>
        <taxon>Tracheophyta</taxon>
        <taxon>Spermatophyta</taxon>
        <taxon>Magnoliopsida</taxon>
        <taxon>Liliopsida</taxon>
        <taxon>Poales</taxon>
        <taxon>Poaceae</taxon>
        <taxon>PACMAD clade</taxon>
        <taxon>Arundinoideae</taxon>
        <taxon>Arundineae</taxon>
        <taxon>Arundo</taxon>
    </lineage>
</organism>
<reference evidence="1" key="2">
    <citation type="journal article" date="2015" name="Data Brief">
        <title>Shoot transcriptome of the giant reed, Arundo donax.</title>
        <authorList>
            <person name="Barrero R.A."/>
            <person name="Guerrero F.D."/>
            <person name="Moolhuijzen P."/>
            <person name="Goolsby J.A."/>
            <person name="Tidwell J."/>
            <person name="Bellgard S.E."/>
            <person name="Bellgard M.I."/>
        </authorList>
    </citation>
    <scope>NUCLEOTIDE SEQUENCE</scope>
    <source>
        <tissue evidence="1">Shoot tissue taken approximately 20 cm above the soil surface</tissue>
    </source>
</reference>
<sequence length="33" mass="3546">MDRLPPTKLTCDSVSAASTECNSLKPWTADFCG</sequence>
<proteinExistence type="predicted"/>
<name>A0A0A8XXE0_ARUDO</name>
<dbReference type="AlphaFoldDB" id="A0A0A8XXE0"/>
<accession>A0A0A8XXE0</accession>